<dbReference type="SUPFAM" id="SSF53474">
    <property type="entry name" value="alpha/beta-Hydrolases"/>
    <property type="match status" value="1"/>
</dbReference>
<evidence type="ECO:0000313" key="3">
    <source>
        <dbReference type="Proteomes" id="UP000756427"/>
    </source>
</evidence>
<feature type="region of interest" description="Disordered" evidence="1">
    <location>
        <begin position="609"/>
        <end position="635"/>
    </location>
</feature>
<sequence length="811" mass="86223">MLTGPTVAPIGDLSDSAGPTAGTISVALEEMPAIADGLDTVSRTCADRTMPILGIAAETRLFLGINGRAQQAAGLCAGLATDLGGSALKFGATAAAVRAAHSSYLQTENIVAGWFESMGIAKDGKLPDGRSARDHLRGLIAGEPGEANYLIKLTIPELGYFAAYWVLPHSPVVAAIIFGFTAYMDAKWNPEIARQRIAGRLSAVTKIPQGFIEKVLAVGGVGIVGPLRDPDSDKKAHNMRTASADEYGVSAHSGDKDRLTVDASAERLQAAAKAQDQEFERSRQDPTKGERGAVLVTVMYEAGHEGDPAHALYVVSIPGTNFPSVGGSPMDVPGALREALGNDTLENPAYQMVLQALRDAGAPQGARVYVEGFSQGGMIAYNMANSTEVAKEINIVGVYAQASPLRGLPAKRRDFGVDYVEGDGDWVPDSAYRPEGGWRPDERDTAITVSNFKHDGGAYRETLQREGYGNQTLGALKAAMDNKDYVQGGQKVTSGSAMPDGYEPEERLNEYGLRGARYTQQALDAGVQLDPRVLYEGIDQLTDGELHRVDSVVRANVENTRQNIEDTVSDVQQGMEIAKQKAEGLQREAGEAAWAVAKQIPAVIEGAQKTIPHPEPTPQESQNPQPAWPEMPVPQMPKVPLLQGYNPQHLPPAINMPGDLSRPEPAPIKMPADLSRPEPAPIKMPARIEAEGQLPPAALIPPDILPKPADLHTHIEKAVTQPFIDQLQLPSAGSVLKNPPIFGSGQGGDYDGGEPLIPALPGLKPAPMLPPKSIDPGFLAPAPPENIDPGFRAPGPPEDLTPIEESEPLMV</sequence>
<name>A0A930L420_9MICC</name>
<feature type="region of interest" description="Disordered" evidence="1">
    <location>
        <begin position="227"/>
        <end position="256"/>
    </location>
</feature>
<gene>
    <name evidence="2" type="ORF">HXO64_02645</name>
</gene>
<dbReference type="AlphaFoldDB" id="A0A930L420"/>
<comment type="caution">
    <text evidence="2">The sequence shown here is derived from an EMBL/GenBank/DDBJ whole genome shotgun (WGS) entry which is preliminary data.</text>
</comment>
<feature type="region of interest" description="Disordered" evidence="1">
    <location>
        <begin position="767"/>
        <end position="811"/>
    </location>
</feature>
<dbReference type="RefSeq" id="WP_303975315.1">
    <property type="nucleotide sequence ID" value="NZ_JABZXR010000007.1"/>
</dbReference>
<evidence type="ECO:0000313" key="2">
    <source>
        <dbReference type="EMBL" id="MBF1663434.1"/>
    </source>
</evidence>
<feature type="compositionally biased region" description="Pro residues" evidence="1">
    <location>
        <begin position="626"/>
        <end position="635"/>
    </location>
</feature>
<accession>A0A930L420</accession>
<feature type="compositionally biased region" description="Acidic residues" evidence="1">
    <location>
        <begin position="801"/>
        <end position="811"/>
    </location>
</feature>
<reference evidence="2" key="1">
    <citation type="submission" date="2020-04" db="EMBL/GenBank/DDBJ databases">
        <title>Deep metagenomics examines the oral microbiome during advanced dental caries in children, revealing novel taxa and co-occurrences with host molecules.</title>
        <authorList>
            <person name="Baker J.L."/>
            <person name="Morton J.T."/>
            <person name="Dinis M."/>
            <person name="Alvarez R."/>
            <person name="Tran N.C."/>
            <person name="Knight R."/>
            <person name="Edlund A."/>
        </authorList>
    </citation>
    <scope>NUCLEOTIDE SEQUENCE</scope>
    <source>
        <strain evidence="2">JCVI_44_bin.2</strain>
    </source>
</reference>
<evidence type="ECO:0000256" key="1">
    <source>
        <dbReference type="SAM" id="MobiDB-lite"/>
    </source>
</evidence>
<dbReference type="Proteomes" id="UP000756427">
    <property type="component" value="Unassembled WGS sequence"/>
</dbReference>
<dbReference type="EMBL" id="JABZXR010000007">
    <property type="protein sequence ID" value="MBF1663434.1"/>
    <property type="molecule type" value="Genomic_DNA"/>
</dbReference>
<protein>
    <submittedName>
        <fullName evidence="2">Extensin</fullName>
    </submittedName>
</protein>
<proteinExistence type="predicted"/>
<dbReference type="InterPro" id="IPR029058">
    <property type="entry name" value="AB_hydrolase_fold"/>
</dbReference>
<organism evidence="2 3">
    <name type="scientific">Rothia mucilaginosa</name>
    <dbReference type="NCBI Taxonomy" id="43675"/>
    <lineage>
        <taxon>Bacteria</taxon>
        <taxon>Bacillati</taxon>
        <taxon>Actinomycetota</taxon>
        <taxon>Actinomycetes</taxon>
        <taxon>Micrococcales</taxon>
        <taxon>Micrococcaceae</taxon>
        <taxon>Rothia</taxon>
    </lineage>
</organism>